<protein>
    <submittedName>
        <fullName evidence="1">Uncharacterized protein</fullName>
    </submittedName>
</protein>
<comment type="caution">
    <text evidence="1">The sequence shown here is derived from an EMBL/GenBank/DDBJ whole genome shotgun (WGS) entry which is preliminary data.</text>
</comment>
<accession>A0A645G9M1</accession>
<evidence type="ECO:0000313" key="1">
    <source>
        <dbReference type="EMBL" id="MPN22499.1"/>
    </source>
</evidence>
<reference evidence="1" key="1">
    <citation type="submission" date="2019-08" db="EMBL/GenBank/DDBJ databases">
        <authorList>
            <person name="Kucharzyk K."/>
            <person name="Murdoch R.W."/>
            <person name="Higgins S."/>
            <person name="Loffler F."/>
        </authorList>
    </citation>
    <scope>NUCLEOTIDE SEQUENCE</scope>
</reference>
<dbReference type="EMBL" id="VSSQ01070738">
    <property type="protein sequence ID" value="MPN22499.1"/>
    <property type="molecule type" value="Genomic_DNA"/>
</dbReference>
<name>A0A645G9M1_9ZZZZ</name>
<sequence length="114" mass="12988">MTVDEYKSFVPEFSKSNWVQDDLKCIDFTESSKSYKWPKAGLAWMDGYIGANVAPTPEVQIQSSLLDIVETTPVSRKYYLTPNAAEGILRRVDNQGRKLFEPLRVALEIEKAKK</sequence>
<gene>
    <name evidence="1" type="ORF">SDC9_169882</name>
</gene>
<dbReference type="AlphaFoldDB" id="A0A645G9M1"/>
<proteinExistence type="predicted"/>
<organism evidence="1">
    <name type="scientific">bioreactor metagenome</name>
    <dbReference type="NCBI Taxonomy" id="1076179"/>
    <lineage>
        <taxon>unclassified sequences</taxon>
        <taxon>metagenomes</taxon>
        <taxon>ecological metagenomes</taxon>
    </lineage>
</organism>